<dbReference type="GO" id="GO:0006364">
    <property type="term" value="P:rRNA processing"/>
    <property type="evidence" value="ECO:0007669"/>
    <property type="project" value="UniProtKB-KW"/>
</dbReference>
<dbReference type="Proteomes" id="UP000297975">
    <property type="component" value="Unassembled WGS sequence"/>
</dbReference>
<keyword evidence="3 6" id="KW-0489">Methyltransferase</keyword>
<organism evidence="6 7">
    <name type="scientific">Filobacillus milosensis</name>
    <dbReference type="NCBI Taxonomy" id="94137"/>
    <lineage>
        <taxon>Bacteria</taxon>
        <taxon>Bacillati</taxon>
        <taxon>Bacillota</taxon>
        <taxon>Bacilli</taxon>
        <taxon>Bacillales</taxon>
        <taxon>Bacillaceae</taxon>
        <taxon>Filobacillus</taxon>
    </lineage>
</organism>
<feature type="domain" description="Methyltransferase small" evidence="5">
    <location>
        <begin position="28"/>
        <end position="196"/>
    </location>
</feature>
<dbReference type="InterPro" id="IPR007848">
    <property type="entry name" value="Small_mtfrase_dom"/>
</dbReference>
<dbReference type="Gene3D" id="3.40.50.150">
    <property type="entry name" value="Vaccinia Virus protein VP39"/>
    <property type="match status" value="1"/>
</dbReference>
<dbReference type="GO" id="GO:0003676">
    <property type="term" value="F:nucleic acid binding"/>
    <property type="evidence" value="ECO:0007669"/>
    <property type="project" value="InterPro"/>
</dbReference>
<keyword evidence="4 6" id="KW-0808">Transferase</keyword>
<dbReference type="GO" id="GO:0032259">
    <property type="term" value="P:methylation"/>
    <property type="evidence" value="ECO:0007669"/>
    <property type="project" value="UniProtKB-KW"/>
</dbReference>
<dbReference type="PANTHER" id="PTHR47816">
    <property type="entry name" value="RIBOSOMAL RNA SMALL SUBUNIT METHYLTRANSFERASE C"/>
    <property type="match status" value="1"/>
</dbReference>
<dbReference type="InterPro" id="IPR029063">
    <property type="entry name" value="SAM-dependent_MTases_sf"/>
</dbReference>
<dbReference type="CDD" id="cd02440">
    <property type="entry name" value="AdoMet_MTases"/>
    <property type="match status" value="1"/>
</dbReference>
<dbReference type="GO" id="GO:0008757">
    <property type="term" value="F:S-adenosylmethionine-dependent methyltransferase activity"/>
    <property type="evidence" value="ECO:0007669"/>
    <property type="project" value="InterPro"/>
</dbReference>
<sequence>MSDHYYSQKPTSKSNPSRFQTTLNSITLNFQTDEGVFSKKQIDYGTKALINSFIQPDQQGDLLDLGCGYGPIGLTLAKSYPNRHVVMLDINERAIELTKKNFEANGLSNVEVYQSDGLNSVKDREFAAVITNPPFRAGKKVVHSMVEDSYHVLSHMGEFWLVVQKKQGAPSLKEKMNKVFGNVEVINRDKGYFILRSKKFDSDMSV</sequence>
<gene>
    <name evidence="6" type="ORF">E3U55_13120</name>
</gene>
<evidence type="ECO:0000259" key="5">
    <source>
        <dbReference type="Pfam" id="PF05175"/>
    </source>
</evidence>
<name>A0A4Y8IH16_9BACI</name>
<dbReference type="EMBL" id="SOPW01000015">
    <property type="protein sequence ID" value="TFB14737.1"/>
    <property type="molecule type" value="Genomic_DNA"/>
</dbReference>
<keyword evidence="2" id="KW-0698">rRNA processing</keyword>
<keyword evidence="7" id="KW-1185">Reference proteome</keyword>
<evidence type="ECO:0000313" key="6">
    <source>
        <dbReference type="EMBL" id="TFB14737.1"/>
    </source>
</evidence>
<dbReference type="InterPro" id="IPR002052">
    <property type="entry name" value="DNA_methylase_N6_adenine_CS"/>
</dbReference>
<reference evidence="6 7" key="1">
    <citation type="submission" date="2019-03" db="EMBL/GenBank/DDBJ databases">
        <authorList>
            <person name="He R.-H."/>
        </authorList>
    </citation>
    <scope>NUCLEOTIDE SEQUENCE [LARGE SCALE GENOMIC DNA]</scope>
    <source>
        <strain evidence="7">SH 714</strain>
    </source>
</reference>
<protein>
    <submittedName>
        <fullName evidence="6">Class I SAM-dependent methyltransferase</fullName>
    </submittedName>
</protein>
<dbReference type="GO" id="GO:0008170">
    <property type="term" value="F:N-methyltransferase activity"/>
    <property type="evidence" value="ECO:0007669"/>
    <property type="project" value="UniProtKB-ARBA"/>
</dbReference>
<keyword evidence="1" id="KW-0963">Cytoplasm</keyword>
<evidence type="ECO:0000256" key="4">
    <source>
        <dbReference type="ARBA" id="ARBA00022679"/>
    </source>
</evidence>
<dbReference type="PANTHER" id="PTHR47816:SF4">
    <property type="entry name" value="RIBOSOMAL RNA SMALL SUBUNIT METHYLTRANSFERASE C"/>
    <property type="match status" value="1"/>
</dbReference>
<evidence type="ECO:0000313" key="7">
    <source>
        <dbReference type="Proteomes" id="UP000297975"/>
    </source>
</evidence>
<dbReference type="Pfam" id="PF05175">
    <property type="entry name" value="MTS"/>
    <property type="match status" value="1"/>
</dbReference>
<evidence type="ECO:0000256" key="1">
    <source>
        <dbReference type="ARBA" id="ARBA00022490"/>
    </source>
</evidence>
<dbReference type="OrthoDB" id="9764961at2"/>
<dbReference type="AlphaFoldDB" id="A0A4Y8IH16"/>
<evidence type="ECO:0000256" key="3">
    <source>
        <dbReference type="ARBA" id="ARBA00022603"/>
    </source>
</evidence>
<dbReference type="InterPro" id="IPR046977">
    <property type="entry name" value="RsmC/RlmG"/>
</dbReference>
<comment type="caution">
    <text evidence="6">The sequence shown here is derived from an EMBL/GenBank/DDBJ whole genome shotgun (WGS) entry which is preliminary data.</text>
</comment>
<dbReference type="SUPFAM" id="SSF53335">
    <property type="entry name" value="S-adenosyl-L-methionine-dependent methyltransferases"/>
    <property type="match status" value="1"/>
</dbReference>
<evidence type="ECO:0000256" key="2">
    <source>
        <dbReference type="ARBA" id="ARBA00022552"/>
    </source>
</evidence>
<proteinExistence type="predicted"/>
<dbReference type="PROSITE" id="PS00092">
    <property type="entry name" value="N6_MTASE"/>
    <property type="match status" value="1"/>
</dbReference>
<accession>A0A4Y8IH16</accession>
<dbReference type="RefSeq" id="WP_134340931.1">
    <property type="nucleotide sequence ID" value="NZ_SOPW01000015.1"/>
</dbReference>